<comment type="caution">
    <text evidence="1">The sequence shown here is derived from an EMBL/GenBank/DDBJ whole genome shotgun (WGS) entry which is preliminary data.</text>
</comment>
<dbReference type="VEuPathDB" id="FungiDB:A1O9_12262"/>
<dbReference type="PRINTS" id="PR00081">
    <property type="entry name" value="GDHRDH"/>
</dbReference>
<dbReference type="Pfam" id="PF00106">
    <property type="entry name" value="adh_short"/>
    <property type="match status" value="1"/>
</dbReference>
<dbReference type="Proteomes" id="UP000027920">
    <property type="component" value="Unassembled WGS sequence"/>
</dbReference>
<dbReference type="InterPro" id="IPR052184">
    <property type="entry name" value="SDR_enzymes"/>
</dbReference>
<dbReference type="PANTHER" id="PTHR45458">
    <property type="entry name" value="SHORT-CHAIN DEHYDROGENASE/REDUCTASE SDR"/>
    <property type="match status" value="1"/>
</dbReference>
<dbReference type="InterPro" id="IPR002347">
    <property type="entry name" value="SDR_fam"/>
</dbReference>
<dbReference type="RefSeq" id="XP_013254217.1">
    <property type="nucleotide sequence ID" value="XM_013398763.1"/>
</dbReference>
<dbReference type="Gene3D" id="3.40.50.720">
    <property type="entry name" value="NAD(P)-binding Rossmann-like Domain"/>
    <property type="match status" value="1"/>
</dbReference>
<dbReference type="SUPFAM" id="SSF51735">
    <property type="entry name" value="NAD(P)-binding Rossmann-fold domains"/>
    <property type="match status" value="1"/>
</dbReference>
<dbReference type="InterPro" id="IPR036291">
    <property type="entry name" value="NAD(P)-bd_dom_sf"/>
</dbReference>
<dbReference type="EMBL" id="AMGV01000022">
    <property type="protein sequence ID" value="KEF51627.1"/>
    <property type="molecule type" value="Genomic_DNA"/>
</dbReference>
<dbReference type="PANTHER" id="PTHR45458:SF1">
    <property type="entry name" value="SHORT CHAIN DEHYDROGENASE"/>
    <property type="match status" value="1"/>
</dbReference>
<evidence type="ECO:0008006" key="3">
    <source>
        <dbReference type="Google" id="ProtNLM"/>
    </source>
</evidence>
<dbReference type="GO" id="GO:0016616">
    <property type="term" value="F:oxidoreductase activity, acting on the CH-OH group of donors, NAD or NADP as acceptor"/>
    <property type="evidence" value="ECO:0007669"/>
    <property type="project" value="TreeGrafter"/>
</dbReference>
<reference evidence="1 2" key="1">
    <citation type="submission" date="2013-03" db="EMBL/GenBank/DDBJ databases">
        <title>The Genome Sequence of Exophiala aquamarina CBS 119918.</title>
        <authorList>
            <consortium name="The Broad Institute Genomics Platform"/>
            <person name="Cuomo C."/>
            <person name="de Hoog S."/>
            <person name="Gorbushina A."/>
            <person name="Walker B."/>
            <person name="Young S.K."/>
            <person name="Zeng Q."/>
            <person name="Gargeya S."/>
            <person name="Fitzgerald M."/>
            <person name="Haas B."/>
            <person name="Abouelleil A."/>
            <person name="Allen A.W."/>
            <person name="Alvarado L."/>
            <person name="Arachchi H.M."/>
            <person name="Berlin A.M."/>
            <person name="Chapman S.B."/>
            <person name="Gainer-Dewar J."/>
            <person name="Goldberg J."/>
            <person name="Griggs A."/>
            <person name="Gujja S."/>
            <person name="Hansen M."/>
            <person name="Howarth C."/>
            <person name="Imamovic A."/>
            <person name="Ireland A."/>
            <person name="Larimer J."/>
            <person name="McCowan C."/>
            <person name="Murphy C."/>
            <person name="Pearson M."/>
            <person name="Poon T.W."/>
            <person name="Priest M."/>
            <person name="Roberts A."/>
            <person name="Saif S."/>
            <person name="Shea T."/>
            <person name="Sisk P."/>
            <person name="Sykes S."/>
            <person name="Wortman J."/>
            <person name="Nusbaum C."/>
            <person name="Birren B."/>
        </authorList>
    </citation>
    <scope>NUCLEOTIDE SEQUENCE [LARGE SCALE GENOMIC DNA]</scope>
    <source>
        <strain evidence="1 2">CBS 119918</strain>
    </source>
</reference>
<dbReference type="OrthoDB" id="9876299at2759"/>
<name>A0A072NW36_9EURO</name>
<organism evidence="1 2">
    <name type="scientific">Exophiala aquamarina CBS 119918</name>
    <dbReference type="NCBI Taxonomy" id="1182545"/>
    <lineage>
        <taxon>Eukaryota</taxon>
        <taxon>Fungi</taxon>
        <taxon>Dikarya</taxon>
        <taxon>Ascomycota</taxon>
        <taxon>Pezizomycotina</taxon>
        <taxon>Eurotiomycetes</taxon>
        <taxon>Chaetothyriomycetidae</taxon>
        <taxon>Chaetothyriales</taxon>
        <taxon>Herpotrichiellaceae</taxon>
        <taxon>Exophiala</taxon>
    </lineage>
</organism>
<sequence>MPPKTWVIIGASRGIGLEFVRQLLERGDQVIAAVRNIETANQIWQLSGKQTRPGSCLIDQCDVTDESSIDAFVGRMQALVVKGMKLDNIVLNAGVLRYPNRATEISFSDFALHLHTNTIGPIIIAQKLLRISAEAPPARLVFISSDSGSTAMFREHEDGFGAYGASKAALNQMLRHLAAELKRKGGLWEEVCVLAMHPGEVQT</sequence>
<dbReference type="AlphaFoldDB" id="A0A072NW36"/>
<evidence type="ECO:0000313" key="2">
    <source>
        <dbReference type="Proteomes" id="UP000027920"/>
    </source>
</evidence>
<accession>A0A072NW36</accession>
<dbReference type="GeneID" id="25287156"/>
<dbReference type="HOGENOM" id="CLU_010194_9_1_1"/>
<proteinExistence type="predicted"/>
<keyword evidence="2" id="KW-1185">Reference proteome</keyword>
<protein>
    <recommendedName>
        <fullName evidence="3">Oxidoreductase</fullName>
    </recommendedName>
</protein>
<evidence type="ECO:0000313" key="1">
    <source>
        <dbReference type="EMBL" id="KEF51627.1"/>
    </source>
</evidence>
<gene>
    <name evidence="1" type="ORF">A1O9_12262</name>
</gene>